<evidence type="ECO:0000313" key="2">
    <source>
        <dbReference type="EMBL" id="MPN43623.1"/>
    </source>
</evidence>
<proteinExistence type="predicted"/>
<dbReference type="EMBL" id="VSSQ01102131">
    <property type="protein sequence ID" value="MPN43623.1"/>
    <property type="molecule type" value="Genomic_DNA"/>
</dbReference>
<reference evidence="2" key="1">
    <citation type="submission" date="2019-08" db="EMBL/GenBank/DDBJ databases">
        <authorList>
            <person name="Kucharzyk K."/>
            <person name="Murdoch R.W."/>
            <person name="Higgins S."/>
            <person name="Loffler F."/>
        </authorList>
    </citation>
    <scope>NUCLEOTIDE SEQUENCE</scope>
</reference>
<feature type="region of interest" description="Disordered" evidence="1">
    <location>
        <begin position="82"/>
        <end position="105"/>
    </location>
</feature>
<name>A0A645I867_9ZZZZ</name>
<sequence>MRQVVARLARVKRELEHLHAGETALLEQRANLVRQEAEIFRDDLKRGERSLELVYEVAARPLDPLSVPCGFGVCRDAPIGGEPTEVIDPHTVKQRAGGAHASHPP</sequence>
<gene>
    <name evidence="2" type="ORF">SDC9_191183</name>
</gene>
<comment type="caution">
    <text evidence="2">The sequence shown here is derived from an EMBL/GenBank/DDBJ whole genome shotgun (WGS) entry which is preliminary data.</text>
</comment>
<organism evidence="2">
    <name type="scientific">bioreactor metagenome</name>
    <dbReference type="NCBI Taxonomy" id="1076179"/>
    <lineage>
        <taxon>unclassified sequences</taxon>
        <taxon>metagenomes</taxon>
        <taxon>ecological metagenomes</taxon>
    </lineage>
</organism>
<protein>
    <submittedName>
        <fullName evidence="2">Uncharacterized protein</fullName>
    </submittedName>
</protein>
<evidence type="ECO:0000256" key="1">
    <source>
        <dbReference type="SAM" id="MobiDB-lite"/>
    </source>
</evidence>
<accession>A0A645I867</accession>
<dbReference type="AlphaFoldDB" id="A0A645I867"/>